<organism evidence="1 2">
    <name type="scientific">Variovorax humicola</name>
    <dbReference type="NCBI Taxonomy" id="1769758"/>
    <lineage>
        <taxon>Bacteria</taxon>
        <taxon>Pseudomonadati</taxon>
        <taxon>Pseudomonadota</taxon>
        <taxon>Betaproteobacteria</taxon>
        <taxon>Burkholderiales</taxon>
        <taxon>Comamonadaceae</taxon>
        <taxon>Variovorax</taxon>
    </lineage>
</organism>
<reference evidence="1 2" key="1">
    <citation type="submission" date="2024-03" db="EMBL/GenBank/DDBJ databases">
        <title>Novel species of the genus Variovorax.</title>
        <authorList>
            <person name="Liu Q."/>
            <person name="Xin Y.-H."/>
        </authorList>
    </citation>
    <scope>NUCLEOTIDE SEQUENCE [LARGE SCALE GENOMIC DNA]</scope>
    <source>
        <strain evidence="1 2">KACC 18501</strain>
    </source>
</reference>
<dbReference type="Proteomes" id="UP001363010">
    <property type="component" value="Unassembled WGS sequence"/>
</dbReference>
<evidence type="ECO:0000313" key="2">
    <source>
        <dbReference type="Proteomes" id="UP001363010"/>
    </source>
</evidence>
<proteinExistence type="predicted"/>
<dbReference type="RefSeq" id="WP_340364399.1">
    <property type="nucleotide sequence ID" value="NZ_JBBKZV010000007.1"/>
</dbReference>
<name>A0ABU8VZX1_9BURK</name>
<comment type="caution">
    <text evidence="1">The sequence shown here is derived from an EMBL/GenBank/DDBJ whole genome shotgun (WGS) entry which is preliminary data.</text>
</comment>
<keyword evidence="2" id="KW-1185">Reference proteome</keyword>
<evidence type="ECO:0000313" key="1">
    <source>
        <dbReference type="EMBL" id="MEJ8823366.1"/>
    </source>
</evidence>
<accession>A0ABU8VZX1</accession>
<protein>
    <submittedName>
        <fullName evidence="1">Formylmethanofuran dehydrogenase</fullName>
    </submittedName>
</protein>
<dbReference type="EMBL" id="JBBKZV010000007">
    <property type="protein sequence ID" value="MEJ8823366.1"/>
    <property type="molecule type" value="Genomic_DNA"/>
</dbReference>
<gene>
    <name evidence="1" type="ORF">WKW80_15205</name>
</gene>
<sequence>MTEPLPAIQSGLIRWTCPFCVLLCDNLRVRVGASLELAEGECESARAGLARFPATPSNAKPQVGGRDCELADAVAAAAAILVASGQPLFGGLGTDVAGARALYRLACATGAICDPADDGALMRGVRALQDRGGFSATLAEVRTRADLIVCLDGLPTGDAAEFFARAGVGESVVPQRHVMLLGGTAADVAALAALGGRGGVTTEAVPLQGDLFSTVALLSALVARRAVRDGPAALAALAERLREARYAVIVGQTGRLPAQGELIIEMVGRIVGTLNTGQRAAAMWLGGGNGAGTVNEVFTWLSGLPLRSRAGPSGLEHEPLCFDTPRLLADGAVDSLLWVSSFDATCAPPATRLPLILLGHPGLAPLASRSGGAFIPVSTPGIGSTGHLFRADGGVLLPLDSLYRDTLPTLDRVLADLLLGVQALRARSAA</sequence>